<dbReference type="InterPro" id="IPR050764">
    <property type="entry name" value="CbbQ/NirQ/NorQ/GpvN"/>
</dbReference>
<dbReference type="InterPro" id="IPR011703">
    <property type="entry name" value="ATPase_AAA-3"/>
</dbReference>
<dbReference type="SMART" id="SM00382">
    <property type="entry name" value="AAA"/>
    <property type="match status" value="1"/>
</dbReference>
<keyword evidence="2" id="KW-0067">ATP-binding</keyword>
<accession>A0A0F9NNF4</accession>
<reference evidence="4" key="1">
    <citation type="journal article" date="2015" name="Nature">
        <title>Complex archaea that bridge the gap between prokaryotes and eukaryotes.</title>
        <authorList>
            <person name="Spang A."/>
            <person name="Saw J.H."/>
            <person name="Jorgensen S.L."/>
            <person name="Zaremba-Niedzwiedzka K."/>
            <person name="Martijn J."/>
            <person name="Lind A.E."/>
            <person name="van Eijk R."/>
            <person name="Schleper C."/>
            <person name="Guy L."/>
            <person name="Ettema T.J."/>
        </authorList>
    </citation>
    <scope>NUCLEOTIDE SEQUENCE</scope>
</reference>
<dbReference type="EMBL" id="LAZR01003338">
    <property type="protein sequence ID" value="KKN19419.1"/>
    <property type="molecule type" value="Genomic_DNA"/>
</dbReference>
<dbReference type="InterPro" id="IPR041628">
    <property type="entry name" value="ChlI/MoxR_AAA_lid"/>
</dbReference>
<dbReference type="AlphaFoldDB" id="A0A0F9NNF4"/>
<dbReference type="FunFam" id="3.40.50.300:FF:000640">
    <property type="entry name" value="MoxR family ATPase"/>
    <property type="match status" value="1"/>
</dbReference>
<organism evidence="4">
    <name type="scientific">marine sediment metagenome</name>
    <dbReference type="NCBI Taxonomy" id="412755"/>
    <lineage>
        <taxon>unclassified sequences</taxon>
        <taxon>metagenomes</taxon>
        <taxon>ecological metagenomes</taxon>
    </lineage>
</organism>
<dbReference type="CDD" id="cd00009">
    <property type="entry name" value="AAA"/>
    <property type="match status" value="1"/>
</dbReference>
<keyword evidence="1" id="KW-0547">Nucleotide-binding</keyword>
<dbReference type="InterPro" id="IPR003593">
    <property type="entry name" value="AAA+_ATPase"/>
</dbReference>
<comment type="caution">
    <text evidence="4">The sequence shown here is derived from an EMBL/GenBank/DDBJ whole genome shotgun (WGS) entry which is preliminary data.</text>
</comment>
<dbReference type="GO" id="GO:0005524">
    <property type="term" value="F:ATP binding"/>
    <property type="evidence" value="ECO:0007669"/>
    <property type="project" value="UniProtKB-KW"/>
</dbReference>
<proteinExistence type="predicted"/>
<dbReference type="PIRSF" id="PIRSF002849">
    <property type="entry name" value="AAA_ATPase_chaperone_MoxR_prd"/>
    <property type="match status" value="1"/>
</dbReference>
<protein>
    <recommendedName>
        <fullName evidence="3">AAA+ ATPase domain-containing protein</fullName>
    </recommendedName>
</protein>
<feature type="domain" description="AAA+ ATPase" evidence="3">
    <location>
        <begin position="51"/>
        <end position="195"/>
    </location>
</feature>
<dbReference type="GO" id="GO:0016887">
    <property type="term" value="F:ATP hydrolysis activity"/>
    <property type="evidence" value="ECO:0007669"/>
    <property type="project" value="InterPro"/>
</dbReference>
<dbReference type="Pfam" id="PF17863">
    <property type="entry name" value="AAA_lid_2"/>
    <property type="match status" value="1"/>
</dbReference>
<evidence type="ECO:0000256" key="2">
    <source>
        <dbReference type="ARBA" id="ARBA00022840"/>
    </source>
</evidence>
<evidence type="ECO:0000313" key="4">
    <source>
        <dbReference type="EMBL" id="KKN19419.1"/>
    </source>
</evidence>
<dbReference type="Gene3D" id="1.10.8.80">
    <property type="entry name" value="Magnesium chelatase subunit I, C-Terminal domain"/>
    <property type="match status" value="1"/>
</dbReference>
<dbReference type="PANTHER" id="PTHR42759">
    <property type="entry name" value="MOXR FAMILY PROTEIN"/>
    <property type="match status" value="1"/>
</dbReference>
<dbReference type="Pfam" id="PF07726">
    <property type="entry name" value="AAA_3"/>
    <property type="match status" value="1"/>
</dbReference>
<evidence type="ECO:0000259" key="3">
    <source>
        <dbReference type="SMART" id="SM00382"/>
    </source>
</evidence>
<dbReference type="InterPro" id="IPR027417">
    <property type="entry name" value="P-loop_NTPase"/>
</dbReference>
<dbReference type="PANTHER" id="PTHR42759:SF1">
    <property type="entry name" value="MAGNESIUM-CHELATASE SUBUNIT CHLD"/>
    <property type="match status" value="1"/>
</dbReference>
<dbReference type="Gene3D" id="3.40.50.300">
    <property type="entry name" value="P-loop containing nucleotide triphosphate hydrolases"/>
    <property type="match status" value="1"/>
</dbReference>
<gene>
    <name evidence="4" type="ORF">LCGC14_0945970</name>
</gene>
<evidence type="ECO:0000256" key="1">
    <source>
        <dbReference type="ARBA" id="ARBA00022741"/>
    </source>
</evidence>
<dbReference type="SUPFAM" id="SSF52540">
    <property type="entry name" value="P-loop containing nucleoside triphosphate hydrolases"/>
    <property type="match status" value="1"/>
</dbReference>
<name>A0A0F9NNF4_9ZZZZ</name>
<sequence length="352" mass="39432">MPNINKNKEVGDIKAETERFRKDFNDLKEEIGKVIVGHRDIIETVLIAFFANGHVLLEGVPGLGKTLLVKSLSKALGFDFKRIQFTPDLMPADIIGTQIVVERNKGIKEFEFSAGPVFSNIILADEINRATPKTQSAMLEAMEERQVTIAGKTHKLSEPFFVLATQNPIEMEGTYPLPEAQIDRFFFKLELSFPNFSELKDILRQTTVNEKYTIKPVFNSTDALKKVTEMRRLVRDVLVSSSVEDYITNIVLATHPNSKDTGNPKSDGGDAIDCVSRYITYGSSPRGAQAIVLAAKAMALLDNRANISYDDVDKIAVSALNHRVLLNFEAEADNMKSRDIIEKVLEKIRRNR</sequence>